<keyword evidence="3" id="KW-1003">Cell membrane</keyword>
<organism evidence="8 9">
    <name type="scientific">Blautia difficilis</name>
    <dbReference type="NCBI Taxonomy" id="2763027"/>
    <lineage>
        <taxon>Bacteria</taxon>
        <taxon>Bacillati</taxon>
        <taxon>Bacillota</taxon>
        <taxon>Clostridia</taxon>
        <taxon>Lachnospirales</taxon>
        <taxon>Lachnospiraceae</taxon>
        <taxon>Blautia</taxon>
    </lineage>
</organism>
<feature type="transmembrane region" description="Helical" evidence="7">
    <location>
        <begin position="322"/>
        <end position="347"/>
    </location>
</feature>
<feature type="transmembrane region" description="Helical" evidence="7">
    <location>
        <begin position="61"/>
        <end position="84"/>
    </location>
</feature>
<feature type="transmembrane region" description="Helical" evidence="7">
    <location>
        <begin position="415"/>
        <end position="438"/>
    </location>
</feature>
<feature type="transmembrane region" description="Helical" evidence="7">
    <location>
        <begin position="385"/>
        <end position="409"/>
    </location>
</feature>
<feature type="transmembrane region" description="Helical" evidence="7">
    <location>
        <begin position="96"/>
        <end position="117"/>
    </location>
</feature>
<feature type="transmembrane region" description="Helical" evidence="7">
    <location>
        <begin position="169"/>
        <end position="192"/>
    </location>
</feature>
<dbReference type="InterPro" id="IPR002528">
    <property type="entry name" value="MATE_fam"/>
</dbReference>
<evidence type="ECO:0000256" key="7">
    <source>
        <dbReference type="SAM" id="Phobius"/>
    </source>
</evidence>
<dbReference type="PANTHER" id="PTHR43549">
    <property type="entry name" value="MULTIDRUG RESISTANCE PROTEIN YPNP-RELATED"/>
    <property type="match status" value="1"/>
</dbReference>
<feature type="transmembrane region" description="Helical" evidence="7">
    <location>
        <begin position="137"/>
        <end position="162"/>
    </location>
</feature>
<evidence type="ECO:0000256" key="4">
    <source>
        <dbReference type="ARBA" id="ARBA00022692"/>
    </source>
</evidence>
<dbReference type="InterPro" id="IPR048279">
    <property type="entry name" value="MdtK-like"/>
</dbReference>
<dbReference type="PANTHER" id="PTHR43549:SF3">
    <property type="entry name" value="MULTIDRUG RESISTANCE PROTEIN YPNP-RELATED"/>
    <property type="match status" value="1"/>
</dbReference>
<keyword evidence="5 7" id="KW-1133">Transmembrane helix</keyword>
<evidence type="ECO:0000313" key="9">
    <source>
        <dbReference type="Proteomes" id="UP000649826"/>
    </source>
</evidence>
<keyword evidence="2" id="KW-0813">Transport</keyword>
<accession>A0ABR7IGX5</accession>
<keyword evidence="4 7" id="KW-0812">Transmembrane</keyword>
<reference evidence="8 9" key="1">
    <citation type="submission" date="2020-08" db="EMBL/GenBank/DDBJ databases">
        <title>Genome public.</title>
        <authorList>
            <person name="Liu C."/>
            <person name="Sun Q."/>
        </authorList>
    </citation>
    <scope>NUCLEOTIDE SEQUENCE [LARGE SCALE GENOMIC DNA]</scope>
    <source>
        <strain evidence="8 9">M29</strain>
    </source>
</reference>
<dbReference type="Pfam" id="PF01554">
    <property type="entry name" value="MatE"/>
    <property type="match status" value="2"/>
</dbReference>
<sequence length="455" mass="49980">MKRDTTNDMTIGNPVSLIIKFMIPMCLGNLFQQFYNIADSIVAGKFIGVNALAAIGSTGSLMFFVTGWLNGLSSGFAIIVAQMFGAKRFDRMRHYVAMSIYLMAAFSIAMTIGFGLANKPILHLMNSPEEVFNDVTAYMGIIYAGLIVTGAYNALAAFLRALGDSKSPLYFLIISAVINVILDVVFIVIFGMGVEGCGYATVIAQGISAVCCLIYIVKRFPILHLERKNFEISWDSFSRLLKLGIPMGLQFSITAIGTIIVQGAVNIYGPIHMAGFSAAGKIQNIFVTVFTSFGATIATYVGQNRGAGKMDRVKLGVRYTQLMIWGWSIFVMLLMFFFGKYLTYLFVDPSEQDVVQVSVTYFRTVFWAYPFLGSIFLYRNTLQGMGYGLVPMIGGVFELVARAGIVVLIAGHTSFAGVCMADPAAWIAALVPLVPYYFHVMKKYKNKSRVQAVED</sequence>
<protein>
    <submittedName>
        <fullName evidence="8">MATE family efflux transporter</fullName>
    </submittedName>
</protein>
<keyword evidence="6 7" id="KW-0472">Membrane</keyword>
<feature type="transmembrane region" description="Helical" evidence="7">
    <location>
        <begin position="198"/>
        <end position="217"/>
    </location>
</feature>
<keyword evidence="9" id="KW-1185">Reference proteome</keyword>
<evidence type="ECO:0000256" key="1">
    <source>
        <dbReference type="ARBA" id="ARBA00004651"/>
    </source>
</evidence>
<dbReference type="RefSeq" id="WP_019160563.1">
    <property type="nucleotide sequence ID" value="NZ_JACOQG010000007.1"/>
</dbReference>
<dbReference type="Proteomes" id="UP000649826">
    <property type="component" value="Unassembled WGS sequence"/>
</dbReference>
<evidence type="ECO:0000256" key="3">
    <source>
        <dbReference type="ARBA" id="ARBA00022475"/>
    </source>
</evidence>
<dbReference type="EMBL" id="JACOQG010000007">
    <property type="protein sequence ID" value="MBC5779232.1"/>
    <property type="molecule type" value="Genomic_DNA"/>
</dbReference>
<dbReference type="InterPro" id="IPR052031">
    <property type="entry name" value="Membrane_Transporter-Flippase"/>
</dbReference>
<dbReference type="NCBIfam" id="TIGR00797">
    <property type="entry name" value="matE"/>
    <property type="match status" value="1"/>
</dbReference>
<feature type="transmembrane region" description="Helical" evidence="7">
    <location>
        <begin position="359"/>
        <end position="378"/>
    </location>
</feature>
<dbReference type="CDD" id="cd13138">
    <property type="entry name" value="MATE_yoeA_like"/>
    <property type="match status" value="1"/>
</dbReference>
<comment type="subcellular location">
    <subcellularLocation>
        <location evidence="1">Cell membrane</location>
        <topology evidence="1">Multi-pass membrane protein</topology>
    </subcellularLocation>
</comment>
<evidence type="ECO:0000256" key="6">
    <source>
        <dbReference type="ARBA" id="ARBA00023136"/>
    </source>
</evidence>
<evidence type="ECO:0000256" key="5">
    <source>
        <dbReference type="ARBA" id="ARBA00022989"/>
    </source>
</evidence>
<gene>
    <name evidence="8" type="ORF">H8Z82_06100</name>
</gene>
<proteinExistence type="predicted"/>
<name>A0ABR7IGX5_9FIRM</name>
<dbReference type="PIRSF" id="PIRSF006603">
    <property type="entry name" value="DinF"/>
    <property type="match status" value="1"/>
</dbReference>
<feature type="transmembrane region" description="Helical" evidence="7">
    <location>
        <begin position="285"/>
        <end position="302"/>
    </location>
</feature>
<comment type="caution">
    <text evidence="8">The sequence shown here is derived from an EMBL/GenBank/DDBJ whole genome shotgun (WGS) entry which is preliminary data.</text>
</comment>
<evidence type="ECO:0000256" key="2">
    <source>
        <dbReference type="ARBA" id="ARBA00022448"/>
    </source>
</evidence>
<feature type="transmembrane region" description="Helical" evidence="7">
    <location>
        <begin position="243"/>
        <end position="265"/>
    </location>
</feature>
<evidence type="ECO:0000313" key="8">
    <source>
        <dbReference type="EMBL" id="MBC5779232.1"/>
    </source>
</evidence>